<dbReference type="AlphaFoldDB" id="A0A1J0A4T2"/>
<dbReference type="InterPro" id="IPR004638">
    <property type="entry name" value="EmrB-like"/>
</dbReference>
<feature type="transmembrane region" description="Helical" evidence="7">
    <location>
        <begin position="167"/>
        <end position="187"/>
    </location>
</feature>
<evidence type="ECO:0000313" key="10">
    <source>
        <dbReference type="Proteomes" id="UP000191200"/>
    </source>
</evidence>
<accession>A0A1J0A4T2</accession>
<dbReference type="GO" id="GO:0005886">
    <property type="term" value="C:plasma membrane"/>
    <property type="evidence" value="ECO:0007669"/>
    <property type="project" value="UniProtKB-SubCell"/>
</dbReference>
<feature type="transmembrane region" description="Helical" evidence="7">
    <location>
        <begin position="199"/>
        <end position="218"/>
    </location>
</feature>
<keyword evidence="10" id="KW-1185">Reference proteome</keyword>
<keyword evidence="6 7" id="KW-0472">Membrane</keyword>
<feature type="transmembrane region" description="Helical" evidence="7">
    <location>
        <begin position="105"/>
        <end position="127"/>
    </location>
</feature>
<protein>
    <submittedName>
        <fullName evidence="9">Multidrug transporter</fullName>
    </submittedName>
</protein>
<dbReference type="InterPro" id="IPR011701">
    <property type="entry name" value="MFS"/>
</dbReference>
<sequence>MENPIVKIKHRNLLVVTIIIGSFCTVLNQMLLTTAYPDLMRQFSVSTSTIQWLTTGFLLVNGIMIPLSAYLMNNIRTKILYIGAISLFLVGTIICLIANSFDMLLFGRIIQAMGVGISLPLLQTIMLSIYPENERGKALGIAGIVIGLAPAIGPTLSGWVIDTFNWRYLFGLLIPIVVLVIILSFIFMQDVLPLHPSKIDILSPVLSTLGFGSLLYGFSLVGDHGWTDPLVLILLLAGAALVVLFSRRQKNIKNPFLSMAVFKSKLFTNTTILSGIVNMAMVGAEMVLPLYIQNVRGYDPFHSGLVLLPGALILGIMMPITGKMFDKYGAKHLAIIGMSLLTFGTACLCTLNEKTPMHFITIIYGIRMLGVGMVMMPVTTAGMNSLPDNLISHGSATNNTAKQLFSSIGTAILISFLSQATLRDMPHKSLLLTSPLTYKSDVLSATLHGYNIAFIVATLFCAMGLTQAILMGVNKSFNKTKKPQQS</sequence>
<dbReference type="CDD" id="cd17503">
    <property type="entry name" value="MFS_LmrB_MDR_like"/>
    <property type="match status" value="1"/>
</dbReference>
<evidence type="ECO:0000256" key="4">
    <source>
        <dbReference type="ARBA" id="ARBA00022692"/>
    </source>
</evidence>
<keyword evidence="5 7" id="KW-1133">Transmembrane helix</keyword>
<dbReference type="GO" id="GO:0022857">
    <property type="term" value="F:transmembrane transporter activity"/>
    <property type="evidence" value="ECO:0007669"/>
    <property type="project" value="InterPro"/>
</dbReference>
<feature type="transmembrane region" description="Helical" evidence="7">
    <location>
        <begin position="52"/>
        <end position="72"/>
    </location>
</feature>
<dbReference type="InterPro" id="IPR036259">
    <property type="entry name" value="MFS_trans_sf"/>
</dbReference>
<dbReference type="InterPro" id="IPR020846">
    <property type="entry name" value="MFS_dom"/>
</dbReference>
<reference evidence="9 10" key="1">
    <citation type="submission" date="2016-09" db="EMBL/GenBank/DDBJ databases">
        <title>Vagococcus teuberi sp. nov., isolated from the Malian artisanal sour milk fene.</title>
        <authorList>
            <person name="Wullschleger S."/>
            <person name="Seifert C."/>
            <person name="Baumgartner S."/>
            <person name="Lacroix C."/>
            <person name="Bonfoh B."/>
            <person name="Stevens M.J."/>
            <person name="Meile L."/>
        </authorList>
    </citation>
    <scope>NUCLEOTIDE SEQUENCE [LARGE SCALE GENOMIC DNA]</scope>
    <source>
        <strain evidence="9 10">DSM 21459</strain>
    </source>
</reference>
<dbReference type="Gene3D" id="1.20.1250.20">
    <property type="entry name" value="MFS general substrate transporter like domains"/>
    <property type="match status" value="1"/>
</dbReference>
<feature type="transmembrane region" description="Helical" evidence="7">
    <location>
        <begin position="139"/>
        <end position="161"/>
    </location>
</feature>
<evidence type="ECO:0000256" key="2">
    <source>
        <dbReference type="ARBA" id="ARBA00022448"/>
    </source>
</evidence>
<dbReference type="PANTHER" id="PTHR42718:SF24">
    <property type="entry name" value="MAJOR FACILITATOR SUPERFAMILY (MFS) PROFILE DOMAIN-CONTAINING PROTEIN"/>
    <property type="match status" value="1"/>
</dbReference>
<keyword evidence="3" id="KW-1003">Cell membrane</keyword>
<dbReference type="EMBL" id="CP017267">
    <property type="protein sequence ID" value="APB30939.1"/>
    <property type="molecule type" value="Genomic_DNA"/>
</dbReference>
<evidence type="ECO:0000256" key="7">
    <source>
        <dbReference type="SAM" id="Phobius"/>
    </source>
</evidence>
<keyword evidence="4 7" id="KW-0812">Transmembrane</keyword>
<dbReference type="Pfam" id="PF07690">
    <property type="entry name" value="MFS_1"/>
    <property type="match status" value="1"/>
</dbReference>
<evidence type="ECO:0000259" key="8">
    <source>
        <dbReference type="PROSITE" id="PS50850"/>
    </source>
</evidence>
<feature type="transmembrane region" description="Helical" evidence="7">
    <location>
        <begin position="304"/>
        <end position="321"/>
    </location>
</feature>
<dbReference type="STRING" id="519472.BHY08_03280"/>
<dbReference type="PRINTS" id="PR01036">
    <property type="entry name" value="TCRTETB"/>
</dbReference>
<dbReference type="NCBIfam" id="TIGR00711">
    <property type="entry name" value="efflux_EmrB"/>
    <property type="match status" value="1"/>
</dbReference>
<feature type="transmembrane region" description="Helical" evidence="7">
    <location>
        <begin position="404"/>
        <end position="422"/>
    </location>
</feature>
<evidence type="ECO:0000256" key="6">
    <source>
        <dbReference type="ARBA" id="ARBA00023136"/>
    </source>
</evidence>
<name>A0A1J0A4T2_9ENTE</name>
<organism evidence="9 10">
    <name type="scientific">Vagococcus teuberi</name>
    <dbReference type="NCBI Taxonomy" id="519472"/>
    <lineage>
        <taxon>Bacteria</taxon>
        <taxon>Bacillati</taxon>
        <taxon>Bacillota</taxon>
        <taxon>Bacilli</taxon>
        <taxon>Lactobacillales</taxon>
        <taxon>Enterococcaceae</taxon>
        <taxon>Vagococcus</taxon>
    </lineage>
</organism>
<proteinExistence type="predicted"/>
<evidence type="ECO:0000313" key="9">
    <source>
        <dbReference type="EMBL" id="APB30939.1"/>
    </source>
</evidence>
<dbReference type="KEGG" id="vte:BHY08_03280"/>
<evidence type="ECO:0000256" key="3">
    <source>
        <dbReference type="ARBA" id="ARBA00022475"/>
    </source>
</evidence>
<feature type="transmembrane region" description="Helical" evidence="7">
    <location>
        <begin position="266"/>
        <end position="292"/>
    </location>
</feature>
<evidence type="ECO:0000256" key="1">
    <source>
        <dbReference type="ARBA" id="ARBA00004651"/>
    </source>
</evidence>
<feature type="transmembrane region" description="Helical" evidence="7">
    <location>
        <begin position="333"/>
        <end position="353"/>
    </location>
</feature>
<feature type="transmembrane region" description="Helical" evidence="7">
    <location>
        <begin position="12"/>
        <end position="32"/>
    </location>
</feature>
<dbReference type="Proteomes" id="UP000191200">
    <property type="component" value="Chromosome"/>
</dbReference>
<evidence type="ECO:0000256" key="5">
    <source>
        <dbReference type="ARBA" id="ARBA00022989"/>
    </source>
</evidence>
<feature type="domain" description="Major facilitator superfamily (MFS) profile" evidence="8">
    <location>
        <begin position="14"/>
        <end position="476"/>
    </location>
</feature>
<dbReference type="SUPFAM" id="SSF103473">
    <property type="entry name" value="MFS general substrate transporter"/>
    <property type="match status" value="1"/>
</dbReference>
<dbReference type="RefSeq" id="WP_071456517.1">
    <property type="nucleotide sequence ID" value="NZ_CP017267.1"/>
</dbReference>
<dbReference type="PANTHER" id="PTHR42718">
    <property type="entry name" value="MAJOR FACILITATOR SUPERFAMILY MULTIDRUG TRANSPORTER MFSC"/>
    <property type="match status" value="1"/>
</dbReference>
<dbReference type="Gene3D" id="1.20.1720.10">
    <property type="entry name" value="Multidrug resistance protein D"/>
    <property type="match status" value="1"/>
</dbReference>
<dbReference type="PROSITE" id="PS50850">
    <property type="entry name" value="MFS"/>
    <property type="match status" value="1"/>
</dbReference>
<feature type="transmembrane region" description="Helical" evidence="7">
    <location>
        <begin position="230"/>
        <end position="246"/>
    </location>
</feature>
<feature type="transmembrane region" description="Helical" evidence="7">
    <location>
        <begin position="359"/>
        <end position="383"/>
    </location>
</feature>
<gene>
    <name evidence="9" type="ORF">BHY08_03280</name>
</gene>
<feature type="transmembrane region" description="Helical" evidence="7">
    <location>
        <begin position="79"/>
        <end position="99"/>
    </location>
</feature>
<comment type="subcellular location">
    <subcellularLocation>
        <location evidence="1">Cell membrane</location>
        <topology evidence="1">Multi-pass membrane protein</topology>
    </subcellularLocation>
</comment>
<keyword evidence="2" id="KW-0813">Transport</keyword>
<dbReference type="OrthoDB" id="9812221at2"/>
<feature type="transmembrane region" description="Helical" evidence="7">
    <location>
        <begin position="452"/>
        <end position="473"/>
    </location>
</feature>